<comment type="caution">
    <text evidence="4">The sequence shown here is derived from an EMBL/GenBank/DDBJ whole genome shotgun (WGS) entry which is preliminary data.</text>
</comment>
<evidence type="ECO:0000313" key="4">
    <source>
        <dbReference type="EMBL" id="KAJ5114118.1"/>
    </source>
</evidence>
<keyword evidence="5" id="KW-1185">Reference proteome</keyword>
<dbReference type="InterPro" id="IPR029058">
    <property type="entry name" value="AB_hydrolase_fold"/>
</dbReference>
<dbReference type="Pfam" id="PF00501">
    <property type="entry name" value="AMP-binding"/>
    <property type="match status" value="1"/>
</dbReference>
<dbReference type="OrthoDB" id="10253869at2759"/>
<evidence type="ECO:0000256" key="1">
    <source>
        <dbReference type="ARBA" id="ARBA00022450"/>
    </source>
</evidence>
<dbReference type="GO" id="GO:0006633">
    <property type="term" value="P:fatty acid biosynthetic process"/>
    <property type="evidence" value="ECO:0007669"/>
    <property type="project" value="TreeGrafter"/>
</dbReference>
<dbReference type="SUPFAM" id="SSF47336">
    <property type="entry name" value="ACP-like"/>
    <property type="match status" value="1"/>
</dbReference>
<dbReference type="SUPFAM" id="SSF56801">
    <property type="entry name" value="Acetyl-CoA synthetase-like"/>
    <property type="match status" value="1"/>
</dbReference>
<keyword evidence="2" id="KW-0597">Phosphoprotein</keyword>
<dbReference type="GO" id="GO:0031177">
    <property type="term" value="F:phosphopantetheine binding"/>
    <property type="evidence" value="ECO:0007669"/>
    <property type="project" value="InterPro"/>
</dbReference>
<dbReference type="Gene3D" id="3.40.50.12780">
    <property type="entry name" value="N-terminal domain of ligase-like"/>
    <property type="match status" value="1"/>
</dbReference>
<evidence type="ECO:0000259" key="3">
    <source>
        <dbReference type="PROSITE" id="PS50075"/>
    </source>
</evidence>
<dbReference type="Pfam" id="PF00550">
    <property type="entry name" value="PP-binding"/>
    <property type="match status" value="1"/>
</dbReference>
<reference evidence="4" key="1">
    <citation type="submission" date="2022-11" db="EMBL/GenBank/DDBJ databases">
        <authorList>
            <person name="Petersen C."/>
        </authorList>
    </citation>
    <scope>NUCLEOTIDE SEQUENCE</scope>
    <source>
        <strain evidence="4">IBT 30069</strain>
    </source>
</reference>
<dbReference type="GO" id="GO:0044550">
    <property type="term" value="P:secondary metabolite biosynthetic process"/>
    <property type="evidence" value="ECO:0007669"/>
    <property type="project" value="UniProtKB-ARBA"/>
</dbReference>
<feature type="domain" description="Carrier" evidence="3">
    <location>
        <begin position="403"/>
        <end position="482"/>
    </location>
</feature>
<dbReference type="InterPro" id="IPR020845">
    <property type="entry name" value="AMP-binding_CS"/>
</dbReference>
<organism evidence="4 5">
    <name type="scientific">Penicillium angulare</name>
    <dbReference type="NCBI Taxonomy" id="116970"/>
    <lineage>
        <taxon>Eukaryota</taxon>
        <taxon>Fungi</taxon>
        <taxon>Dikarya</taxon>
        <taxon>Ascomycota</taxon>
        <taxon>Pezizomycotina</taxon>
        <taxon>Eurotiomycetes</taxon>
        <taxon>Eurotiomycetidae</taxon>
        <taxon>Eurotiales</taxon>
        <taxon>Aspergillaceae</taxon>
        <taxon>Penicillium</taxon>
    </lineage>
</organism>
<dbReference type="EMBL" id="JAPQKH010000002">
    <property type="protein sequence ID" value="KAJ5114118.1"/>
    <property type="molecule type" value="Genomic_DNA"/>
</dbReference>
<dbReference type="Gene3D" id="1.10.1200.10">
    <property type="entry name" value="ACP-like"/>
    <property type="match status" value="1"/>
</dbReference>
<dbReference type="Gene3D" id="3.30.300.30">
    <property type="match status" value="1"/>
</dbReference>
<dbReference type="InterPro" id="IPR000873">
    <property type="entry name" value="AMP-dep_synth/lig_dom"/>
</dbReference>
<dbReference type="PROSITE" id="PS50075">
    <property type="entry name" value="CARRIER"/>
    <property type="match status" value="1"/>
</dbReference>
<dbReference type="SUPFAM" id="SSF53474">
    <property type="entry name" value="alpha/beta-Hydrolases"/>
    <property type="match status" value="1"/>
</dbReference>
<gene>
    <name evidence="4" type="ORF">N7456_002652</name>
</gene>
<dbReference type="InterPro" id="IPR036736">
    <property type="entry name" value="ACP-like_sf"/>
</dbReference>
<evidence type="ECO:0000313" key="5">
    <source>
        <dbReference type="Proteomes" id="UP001149165"/>
    </source>
</evidence>
<dbReference type="InterPro" id="IPR042099">
    <property type="entry name" value="ANL_N_sf"/>
</dbReference>
<dbReference type="PANTHER" id="PTHR24096:SF267">
    <property type="entry name" value="MALONATE--COA LIGASE ACSF3, MITOCHONDRIAL"/>
    <property type="match status" value="1"/>
</dbReference>
<dbReference type="InterPro" id="IPR045851">
    <property type="entry name" value="AMP-bd_C_sf"/>
</dbReference>
<proteinExistence type="predicted"/>
<keyword evidence="1" id="KW-0596">Phosphopantetheine</keyword>
<dbReference type="InterPro" id="IPR020806">
    <property type="entry name" value="PKS_PP-bd"/>
</dbReference>
<dbReference type="InterPro" id="IPR009081">
    <property type="entry name" value="PP-bd_ACP"/>
</dbReference>
<accession>A0A9W9KQI4</accession>
<protein>
    <submittedName>
        <fullName evidence="4">Thioesterase domain protein</fullName>
    </submittedName>
</protein>
<sequence length="760" mass="84456">MTKDDDTALMMLTSGSTGPSKAVCLSHRQIMASLAGKCSMLPVKPETAFLNWIRLDHVGSLVEIHLHALFIAADQVHVQSEDFISDPSTFLALIERHRVSRTFAPNFFLSQLNQTLGSHNSKGFNLSALQYIVSGGEANYVASCSRLSRLLEGYGAPSNVIVPGFGMTETCAGSIYSLSFPSHDIKQSYELATVGYCVPGVEMRIAAPNGTVVYPGLTGDLQLKGPIVFSKYHNDASATRDAFTVDGWFKTGDTAFADASSRIVLTGRTKEDISINGIKYQPQNLETEIEEAKIPGVLQGSLACFSHHPSGAQPERVCVVYVPSYAAEDIKARYDTSNAIVQKVVFITNNRPIVIPLQSIERTSLGKVSRSSIKKTWQDGQYRTEQMKNEKMIAQYQSSIYSPPRTDLETTIQKSVTDVLELSPGSVGVDTNIFELGLTSITLIKLQRSLQKQLKNGNEVPIVTIITYPTVRSLSIALQESTAYMPVVPLQTHGDKAPLWFIHPAAGEALVFLNLSKLITDRPVYSFRARGFLPGEKYFSSLEECISIYHSELKRKQPEGPYLIVGYSYGSMLAFEIGKVLEQNGDEVRFLASVNRPPYVHPRLQQVQWSDCLLNLAYFVKVISQEVFGQLLTDLQGVSKEETISRVMESAHSARLSELALDGKKLENWANVTLSLQDVARKYQPQGSVNNMDVFYCDPLEMVGATKEQWLKRLESWQDFSRSKTNYYGLRGKHHEVFGQEHVQSMYKSFKEAMALRGVN</sequence>
<dbReference type="PROSITE" id="PS00455">
    <property type="entry name" value="AMP_BINDING"/>
    <property type="match status" value="1"/>
</dbReference>
<dbReference type="Gene3D" id="3.40.50.1820">
    <property type="entry name" value="alpha/beta hydrolase"/>
    <property type="match status" value="1"/>
</dbReference>
<dbReference type="InterPro" id="IPR001031">
    <property type="entry name" value="Thioesterase"/>
</dbReference>
<dbReference type="GO" id="GO:0017000">
    <property type="term" value="P:antibiotic biosynthetic process"/>
    <property type="evidence" value="ECO:0007669"/>
    <property type="project" value="UniProtKB-ARBA"/>
</dbReference>
<dbReference type="SMART" id="SM00823">
    <property type="entry name" value="PKS_PP"/>
    <property type="match status" value="1"/>
</dbReference>
<name>A0A9W9KQI4_9EURO</name>
<dbReference type="PANTHER" id="PTHR24096">
    <property type="entry name" value="LONG-CHAIN-FATTY-ACID--COA LIGASE"/>
    <property type="match status" value="1"/>
</dbReference>
<dbReference type="AlphaFoldDB" id="A0A9W9KQI4"/>
<reference evidence="4" key="2">
    <citation type="journal article" date="2023" name="IMA Fungus">
        <title>Comparative genomic study of the Penicillium genus elucidates a diverse pangenome and 15 lateral gene transfer events.</title>
        <authorList>
            <person name="Petersen C."/>
            <person name="Sorensen T."/>
            <person name="Nielsen M.R."/>
            <person name="Sondergaard T.E."/>
            <person name="Sorensen J.L."/>
            <person name="Fitzpatrick D.A."/>
            <person name="Frisvad J.C."/>
            <person name="Nielsen K.L."/>
        </authorList>
    </citation>
    <scope>NUCLEOTIDE SEQUENCE</scope>
    <source>
        <strain evidence="4">IBT 30069</strain>
    </source>
</reference>
<evidence type="ECO:0000256" key="2">
    <source>
        <dbReference type="ARBA" id="ARBA00022553"/>
    </source>
</evidence>
<dbReference type="Pfam" id="PF00975">
    <property type="entry name" value="Thioesterase"/>
    <property type="match status" value="1"/>
</dbReference>
<dbReference type="Proteomes" id="UP001149165">
    <property type="component" value="Unassembled WGS sequence"/>
</dbReference>
<dbReference type="GO" id="GO:0031957">
    <property type="term" value="F:very long-chain fatty acid-CoA ligase activity"/>
    <property type="evidence" value="ECO:0007669"/>
    <property type="project" value="TreeGrafter"/>
</dbReference>